<gene>
    <name evidence="1" type="ORF">HPP92_027412</name>
</gene>
<evidence type="ECO:0000313" key="1">
    <source>
        <dbReference type="EMBL" id="KAG0449372.1"/>
    </source>
</evidence>
<reference evidence="1 2" key="1">
    <citation type="journal article" date="2020" name="Nat. Food">
        <title>A phased Vanilla planifolia genome enables genetic improvement of flavour and production.</title>
        <authorList>
            <person name="Hasing T."/>
            <person name="Tang H."/>
            <person name="Brym M."/>
            <person name="Khazi F."/>
            <person name="Huang T."/>
            <person name="Chambers A.H."/>
        </authorList>
    </citation>
    <scope>NUCLEOTIDE SEQUENCE [LARGE SCALE GENOMIC DNA]</scope>
    <source>
        <tissue evidence="1">Leaf</tissue>
    </source>
</reference>
<dbReference type="EMBL" id="JADCNL010000193">
    <property type="protein sequence ID" value="KAG0449372.1"/>
    <property type="molecule type" value="Genomic_DNA"/>
</dbReference>
<protein>
    <submittedName>
        <fullName evidence="1">Uncharacterized protein</fullName>
    </submittedName>
</protein>
<sequence>MDEEGTTRRWNVGGESKGLSAPADGISAVIPGWLSEMNPKWSGCLGYVGYEKDNKDLDTRMREQSGGYSRSIEIIFLKNNVYFCQR</sequence>
<name>A0A835PCV1_VANPL</name>
<keyword evidence="2" id="KW-1185">Reference proteome</keyword>
<dbReference type="AlphaFoldDB" id="A0A835PCV1"/>
<accession>A0A835PCV1</accession>
<dbReference type="Proteomes" id="UP000636800">
    <property type="component" value="Unassembled WGS sequence"/>
</dbReference>
<evidence type="ECO:0000313" key="2">
    <source>
        <dbReference type="Proteomes" id="UP000636800"/>
    </source>
</evidence>
<organism evidence="1 2">
    <name type="scientific">Vanilla planifolia</name>
    <name type="common">Vanilla</name>
    <dbReference type="NCBI Taxonomy" id="51239"/>
    <lineage>
        <taxon>Eukaryota</taxon>
        <taxon>Viridiplantae</taxon>
        <taxon>Streptophyta</taxon>
        <taxon>Embryophyta</taxon>
        <taxon>Tracheophyta</taxon>
        <taxon>Spermatophyta</taxon>
        <taxon>Magnoliopsida</taxon>
        <taxon>Liliopsida</taxon>
        <taxon>Asparagales</taxon>
        <taxon>Orchidaceae</taxon>
        <taxon>Vanilloideae</taxon>
        <taxon>Vanilleae</taxon>
        <taxon>Vanilla</taxon>
    </lineage>
</organism>
<proteinExistence type="predicted"/>
<comment type="caution">
    <text evidence="1">The sequence shown here is derived from an EMBL/GenBank/DDBJ whole genome shotgun (WGS) entry which is preliminary data.</text>
</comment>
<dbReference type="OrthoDB" id="4062651at2759"/>